<comment type="caution">
    <text evidence="2">The sequence shown here is derived from an EMBL/GenBank/DDBJ whole genome shotgun (WGS) entry which is preliminary data.</text>
</comment>
<accession>A0A841K9B7</accession>
<sequence length="58" mass="6263">MKNFISAISTQLQDEEDNPLTRAAFAVGVGLLIVASVLPHSERWTMCGIGLIVVSSLY</sequence>
<keyword evidence="1" id="KW-1133">Transmembrane helix</keyword>
<organism evidence="2 3">
    <name type="scientific">Silvibacterium bohemicum</name>
    <dbReference type="NCBI Taxonomy" id="1577686"/>
    <lineage>
        <taxon>Bacteria</taxon>
        <taxon>Pseudomonadati</taxon>
        <taxon>Acidobacteriota</taxon>
        <taxon>Terriglobia</taxon>
        <taxon>Terriglobales</taxon>
        <taxon>Acidobacteriaceae</taxon>
        <taxon>Silvibacterium</taxon>
    </lineage>
</organism>
<protein>
    <submittedName>
        <fullName evidence="2">Uncharacterized protein</fullName>
    </submittedName>
</protein>
<evidence type="ECO:0000313" key="2">
    <source>
        <dbReference type="EMBL" id="MBB6146884.1"/>
    </source>
</evidence>
<keyword evidence="3" id="KW-1185">Reference proteome</keyword>
<evidence type="ECO:0000313" key="3">
    <source>
        <dbReference type="Proteomes" id="UP000538666"/>
    </source>
</evidence>
<reference evidence="2 3" key="1">
    <citation type="submission" date="2020-08" db="EMBL/GenBank/DDBJ databases">
        <title>Genomic Encyclopedia of Type Strains, Phase IV (KMG-IV): sequencing the most valuable type-strain genomes for metagenomic binning, comparative biology and taxonomic classification.</title>
        <authorList>
            <person name="Goeker M."/>
        </authorList>
    </citation>
    <scope>NUCLEOTIDE SEQUENCE [LARGE SCALE GENOMIC DNA]</scope>
    <source>
        <strain evidence="2 3">DSM 103733</strain>
    </source>
</reference>
<dbReference type="Proteomes" id="UP000538666">
    <property type="component" value="Unassembled WGS sequence"/>
</dbReference>
<gene>
    <name evidence="2" type="ORF">HNQ77_004865</name>
</gene>
<evidence type="ECO:0000256" key="1">
    <source>
        <dbReference type="SAM" id="Phobius"/>
    </source>
</evidence>
<keyword evidence="1" id="KW-0812">Transmembrane</keyword>
<proteinExistence type="predicted"/>
<feature type="transmembrane region" description="Helical" evidence="1">
    <location>
        <begin position="20"/>
        <end position="38"/>
    </location>
</feature>
<name>A0A841K9B7_9BACT</name>
<dbReference type="EMBL" id="JACHEK010000011">
    <property type="protein sequence ID" value="MBB6146884.1"/>
    <property type="molecule type" value="Genomic_DNA"/>
</dbReference>
<dbReference type="AlphaFoldDB" id="A0A841K9B7"/>
<keyword evidence="1" id="KW-0472">Membrane</keyword>